<feature type="compositionally biased region" description="Basic and acidic residues" evidence="6">
    <location>
        <begin position="430"/>
        <end position="444"/>
    </location>
</feature>
<accession>A0A8W8KXF2</accession>
<keyword evidence="2 5" id="KW-0238">DNA-binding</keyword>
<evidence type="ECO:0000256" key="4">
    <source>
        <dbReference type="ARBA" id="ARBA00023242"/>
    </source>
</evidence>
<evidence type="ECO:0000313" key="9">
    <source>
        <dbReference type="Proteomes" id="UP000005408"/>
    </source>
</evidence>
<keyword evidence="3" id="KW-0804">Transcription</keyword>
<dbReference type="PANTHER" id="PTHR11267:SF207">
    <property type="entry name" value="OVER COMPENSATING MALES, ISOFORM A"/>
    <property type="match status" value="1"/>
</dbReference>
<dbReference type="PROSITE" id="PS50252">
    <property type="entry name" value="TBOX_3"/>
    <property type="match status" value="1"/>
</dbReference>
<dbReference type="PANTHER" id="PTHR11267">
    <property type="entry name" value="T-BOX PROTEIN-RELATED"/>
    <property type="match status" value="1"/>
</dbReference>
<dbReference type="GO" id="GO:0001708">
    <property type="term" value="P:cell fate specification"/>
    <property type="evidence" value="ECO:0007669"/>
    <property type="project" value="TreeGrafter"/>
</dbReference>
<dbReference type="AlphaFoldDB" id="A0A8W8KXF2"/>
<evidence type="ECO:0000256" key="5">
    <source>
        <dbReference type="PROSITE-ProRule" id="PRU00201"/>
    </source>
</evidence>
<feature type="compositionally biased region" description="Low complexity" evidence="6">
    <location>
        <begin position="47"/>
        <end position="64"/>
    </location>
</feature>
<dbReference type="InterPro" id="IPR008967">
    <property type="entry name" value="p53-like_TF_DNA-bd_sf"/>
</dbReference>
<dbReference type="GO" id="GO:0005634">
    <property type="term" value="C:nucleus"/>
    <property type="evidence" value="ECO:0007669"/>
    <property type="project" value="UniProtKB-SubCell"/>
</dbReference>
<dbReference type="Pfam" id="PF00907">
    <property type="entry name" value="T-box"/>
    <property type="match status" value="1"/>
</dbReference>
<dbReference type="SUPFAM" id="SSF49417">
    <property type="entry name" value="p53-like transcription factors"/>
    <property type="match status" value="1"/>
</dbReference>
<name>A0A8W8KXF2_MAGGI</name>
<feature type="compositionally biased region" description="Polar residues" evidence="6">
    <location>
        <begin position="24"/>
        <end position="36"/>
    </location>
</feature>
<keyword evidence="1" id="KW-0805">Transcription regulation</keyword>
<dbReference type="SMART" id="SM00425">
    <property type="entry name" value="TBOX"/>
    <property type="match status" value="1"/>
</dbReference>
<dbReference type="GO" id="GO:0045893">
    <property type="term" value="P:positive regulation of DNA-templated transcription"/>
    <property type="evidence" value="ECO:0007669"/>
    <property type="project" value="InterPro"/>
</dbReference>
<dbReference type="InterPro" id="IPR001699">
    <property type="entry name" value="TF_T-box"/>
</dbReference>
<sequence>MISALQSPKKISKSRTMDAKMFFQPNNVENGKQSKLFNPKREKMQNSVSSSATSSISPSNGSSSPELEVQSSDTEVCQMYANSSSSSSGYSEMQWSSDFPDDENNCIPQINGSITLSLMEAKLWYKFLEVGTEMIINRTGRRMFPYVEFSLRGVDPVGLYDVIFDIIPASSKSFKFMNNKWIPIGRKEEEFKNYPFKHPDSPRIGSDWMTRKISFEKVKLSNKPGTQAGIFTLHTLQKYLVRISIVKHEQDDEISVVEFPIRATTFIAVTAYNNREVTKLKIYSNPYSKGFRFPMKRIKHQTFQKIEHKEQRLMSMKDSVKHSVFYHLKGDVQAIPQCPLDLSTHKENIQTNDYKGAPDSNPDFDKATQTDITMADMRTWYRFLQLPVTKQPTEAQVSYFIPPPLIPAHAWKLDTGPGDPYTRQCPETSSRTRDSSALMSDEKKTRARSRKSEKKEEQLLQYNARMNMWKRDREETLNDITNE</sequence>
<evidence type="ECO:0000313" key="8">
    <source>
        <dbReference type="EnsemblMetazoa" id="G25010.1:cds"/>
    </source>
</evidence>
<protein>
    <recommendedName>
        <fullName evidence="7">T-box domain-containing protein</fullName>
    </recommendedName>
</protein>
<dbReference type="EnsemblMetazoa" id="G25010.1">
    <property type="protein sequence ID" value="G25010.1:cds"/>
    <property type="gene ID" value="G25010"/>
</dbReference>
<feature type="region of interest" description="Disordered" evidence="6">
    <location>
        <begin position="411"/>
        <end position="458"/>
    </location>
</feature>
<dbReference type="GO" id="GO:0000978">
    <property type="term" value="F:RNA polymerase II cis-regulatory region sequence-specific DNA binding"/>
    <property type="evidence" value="ECO:0007669"/>
    <property type="project" value="InterPro"/>
</dbReference>
<dbReference type="CDD" id="cd00182">
    <property type="entry name" value="T-box"/>
    <property type="match status" value="1"/>
</dbReference>
<dbReference type="GO" id="GO:0000981">
    <property type="term" value="F:DNA-binding transcription factor activity, RNA polymerase II-specific"/>
    <property type="evidence" value="ECO:0007669"/>
    <property type="project" value="TreeGrafter"/>
</dbReference>
<dbReference type="PRINTS" id="PR00937">
    <property type="entry name" value="TBOX"/>
</dbReference>
<dbReference type="Gene3D" id="2.60.40.820">
    <property type="entry name" value="Transcription factor, T-box"/>
    <property type="match status" value="1"/>
</dbReference>
<comment type="subcellular location">
    <subcellularLocation>
        <location evidence="5">Nucleus</location>
    </subcellularLocation>
</comment>
<dbReference type="Proteomes" id="UP000005408">
    <property type="component" value="Unassembled WGS sequence"/>
</dbReference>
<keyword evidence="9" id="KW-1185">Reference proteome</keyword>
<keyword evidence="4 5" id="KW-0539">Nucleus</keyword>
<organism evidence="8 9">
    <name type="scientific">Magallana gigas</name>
    <name type="common">Pacific oyster</name>
    <name type="synonym">Crassostrea gigas</name>
    <dbReference type="NCBI Taxonomy" id="29159"/>
    <lineage>
        <taxon>Eukaryota</taxon>
        <taxon>Metazoa</taxon>
        <taxon>Spiralia</taxon>
        <taxon>Lophotrochozoa</taxon>
        <taxon>Mollusca</taxon>
        <taxon>Bivalvia</taxon>
        <taxon>Autobranchia</taxon>
        <taxon>Pteriomorphia</taxon>
        <taxon>Ostreida</taxon>
        <taxon>Ostreoidea</taxon>
        <taxon>Ostreidae</taxon>
        <taxon>Magallana</taxon>
    </lineage>
</organism>
<evidence type="ECO:0000256" key="2">
    <source>
        <dbReference type="ARBA" id="ARBA00023125"/>
    </source>
</evidence>
<evidence type="ECO:0000259" key="7">
    <source>
        <dbReference type="PROSITE" id="PS50252"/>
    </source>
</evidence>
<dbReference type="InterPro" id="IPR046360">
    <property type="entry name" value="T-box_DNA-bd"/>
</dbReference>
<evidence type="ECO:0000256" key="3">
    <source>
        <dbReference type="ARBA" id="ARBA00023163"/>
    </source>
</evidence>
<evidence type="ECO:0000256" key="1">
    <source>
        <dbReference type="ARBA" id="ARBA00023015"/>
    </source>
</evidence>
<feature type="region of interest" description="Disordered" evidence="6">
    <location>
        <begin position="1"/>
        <end position="71"/>
    </location>
</feature>
<dbReference type="GO" id="GO:0000785">
    <property type="term" value="C:chromatin"/>
    <property type="evidence" value="ECO:0007669"/>
    <property type="project" value="TreeGrafter"/>
</dbReference>
<reference evidence="8" key="1">
    <citation type="submission" date="2022-08" db="UniProtKB">
        <authorList>
            <consortium name="EnsemblMetazoa"/>
        </authorList>
    </citation>
    <scope>IDENTIFICATION</scope>
    <source>
        <strain evidence="8">05x7-T-G4-1.051#20</strain>
    </source>
</reference>
<dbReference type="InterPro" id="IPR036960">
    <property type="entry name" value="T-box_sf"/>
</dbReference>
<comment type="caution">
    <text evidence="5">Lacks conserved residue(s) required for the propagation of feature annotation.</text>
</comment>
<feature type="domain" description="T-box" evidence="7">
    <location>
        <begin position="118"/>
        <end position="293"/>
    </location>
</feature>
<proteinExistence type="predicted"/>
<evidence type="ECO:0000256" key="6">
    <source>
        <dbReference type="SAM" id="MobiDB-lite"/>
    </source>
</evidence>